<protein>
    <recommendedName>
        <fullName evidence="2">Iminophenyl-pyruvate dimer synthase domain-containing protein</fullName>
    </recommendedName>
</protein>
<evidence type="ECO:0000259" key="2">
    <source>
        <dbReference type="Pfam" id="PF12902"/>
    </source>
</evidence>
<evidence type="ECO:0000313" key="3">
    <source>
        <dbReference type="EnsemblProtists" id="EOD21223"/>
    </source>
</evidence>
<name>A0A0D3JCI8_EMIH1</name>
<evidence type="ECO:0000256" key="1">
    <source>
        <dbReference type="SAM" id="SignalP"/>
    </source>
</evidence>
<dbReference type="InterPro" id="IPR012347">
    <property type="entry name" value="Ferritin-like"/>
</dbReference>
<proteinExistence type="predicted"/>
<evidence type="ECO:0000313" key="4">
    <source>
        <dbReference type="Proteomes" id="UP000013827"/>
    </source>
</evidence>
<dbReference type="KEGG" id="ehx:EMIHUDRAFT_444546"/>
<keyword evidence="1" id="KW-0732">Signal</keyword>
<accession>A0A0D3JCI8</accession>
<reference evidence="4" key="1">
    <citation type="journal article" date="2013" name="Nature">
        <title>Pan genome of the phytoplankton Emiliania underpins its global distribution.</title>
        <authorList>
            <person name="Read B.A."/>
            <person name="Kegel J."/>
            <person name="Klute M.J."/>
            <person name="Kuo A."/>
            <person name="Lefebvre S.C."/>
            <person name="Maumus F."/>
            <person name="Mayer C."/>
            <person name="Miller J."/>
            <person name="Monier A."/>
            <person name="Salamov A."/>
            <person name="Young J."/>
            <person name="Aguilar M."/>
            <person name="Claverie J.M."/>
            <person name="Frickenhaus S."/>
            <person name="Gonzalez K."/>
            <person name="Herman E.K."/>
            <person name="Lin Y.C."/>
            <person name="Napier J."/>
            <person name="Ogata H."/>
            <person name="Sarno A.F."/>
            <person name="Shmutz J."/>
            <person name="Schroeder D."/>
            <person name="de Vargas C."/>
            <person name="Verret F."/>
            <person name="von Dassow P."/>
            <person name="Valentin K."/>
            <person name="Van de Peer Y."/>
            <person name="Wheeler G."/>
            <person name="Dacks J.B."/>
            <person name="Delwiche C.F."/>
            <person name="Dyhrman S.T."/>
            <person name="Glockner G."/>
            <person name="John U."/>
            <person name="Richards T."/>
            <person name="Worden A.Z."/>
            <person name="Zhang X."/>
            <person name="Grigoriev I.V."/>
            <person name="Allen A.E."/>
            <person name="Bidle K."/>
            <person name="Borodovsky M."/>
            <person name="Bowler C."/>
            <person name="Brownlee C."/>
            <person name="Cock J.M."/>
            <person name="Elias M."/>
            <person name="Gladyshev V.N."/>
            <person name="Groth M."/>
            <person name="Guda C."/>
            <person name="Hadaegh A."/>
            <person name="Iglesias-Rodriguez M.D."/>
            <person name="Jenkins J."/>
            <person name="Jones B.M."/>
            <person name="Lawson T."/>
            <person name="Leese F."/>
            <person name="Lindquist E."/>
            <person name="Lobanov A."/>
            <person name="Lomsadze A."/>
            <person name="Malik S.B."/>
            <person name="Marsh M.E."/>
            <person name="Mackinder L."/>
            <person name="Mock T."/>
            <person name="Mueller-Roeber B."/>
            <person name="Pagarete A."/>
            <person name="Parker M."/>
            <person name="Probert I."/>
            <person name="Quesneville H."/>
            <person name="Raines C."/>
            <person name="Rensing S.A."/>
            <person name="Riano-Pachon D.M."/>
            <person name="Richier S."/>
            <person name="Rokitta S."/>
            <person name="Shiraiwa Y."/>
            <person name="Soanes D.M."/>
            <person name="van der Giezen M."/>
            <person name="Wahlund T.M."/>
            <person name="Williams B."/>
            <person name="Wilson W."/>
            <person name="Wolfe G."/>
            <person name="Wurch L.L."/>
        </authorList>
    </citation>
    <scope>NUCLEOTIDE SEQUENCE</scope>
</reference>
<dbReference type="EnsemblProtists" id="EOD21223">
    <property type="protein sequence ID" value="EOD21223"/>
    <property type="gene ID" value="EMIHUDRAFT_444546"/>
</dbReference>
<organism evidence="3 4">
    <name type="scientific">Emiliania huxleyi (strain CCMP1516)</name>
    <dbReference type="NCBI Taxonomy" id="280463"/>
    <lineage>
        <taxon>Eukaryota</taxon>
        <taxon>Haptista</taxon>
        <taxon>Haptophyta</taxon>
        <taxon>Prymnesiophyceae</taxon>
        <taxon>Isochrysidales</taxon>
        <taxon>Noelaerhabdaceae</taxon>
        <taxon>Emiliania</taxon>
    </lineage>
</organism>
<dbReference type="Proteomes" id="UP000013827">
    <property type="component" value="Unassembled WGS sequence"/>
</dbReference>
<feature type="signal peptide" evidence="1">
    <location>
        <begin position="1"/>
        <end position="19"/>
    </location>
</feature>
<dbReference type="HOGENOM" id="CLU_565552_0_0_1"/>
<dbReference type="Gene3D" id="1.20.1260.10">
    <property type="match status" value="1"/>
</dbReference>
<sequence length="484" mass="52943">MPPLAAAFLLARLLQPAAGWLYAESVSDPANAQNVTCSLHNEFLCSDSPFAERPCEQFGSTNWTLPILHKYLEAAIAVEFFTIPLYLTAGYSLHESQQVMVGQPGYDSNSVVKVQAKGAYLNSTTNTRVNITNDFTPYELIHATFIDEMYHLNWILNVASAAGLPNASFESALKEPDFTNGAYLDTLPVKLSSKELGYEGSGALDSVIATMLKIETPDTVDTNPGFVYGVPPPPPGSAADCGHCPKVEVCPKDADCELRLKAGAYASISDFYYALWEGLIALKSEIQWPKDGHRQALFGDHAGQNLLAVTDLTTALGNILAIVYEGEGADARIMGSAHVMMTRGVLPEEYIADKKDVASNVNKENVHAYTHYDRFLAISEASKTTLKNVSRPLNQYPCNLGKHGGCGRETILANKKQHEQYRLLLKDIVDAYTIKKENDLALPTKYTGALSHHMFKVGDLTQKLEAGPMPKGSKTSCPYANPWW</sequence>
<feature type="domain" description="Iminophenyl-pyruvate dimer synthase" evidence="2">
    <location>
        <begin position="72"/>
        <end position="333"/>
    </location>
</feature>
<dbReference type="RefSeq" id="XP_005773652.1">
    <property type="nucleotide sequence ID" value="XM_005773595.1"/>
</dbReference>
<dbReference type="Pfam" id="PF12902">
    <property type="entry name" value="Ferritin-like"/>
    <property type="match status" value="1"/>
</dbReference>
<reference evidence="3" key="2">
    <citation type="submission" date="2024-10" db="UniProtKB">
        <authorList>
            <consortium name="EnsemblProtists"/>
        </authorList>
    </citation>
    <scope>IDENTIFICATION</scope>
</reference>
<feature type="chain" id="PRO_5044185264" description="Iminophenyl-pyruvate dimer synthase domain-containing protein" evidence="1">
    <location>
        <begin position="20"/>
        <end position="484"/>
    </location>
</feature>
<keyword evidence="4" id="KW-1185">Reference proteome</keyword>
<dbReference type="PaxDb" id="2903-EOD21223"/>
<dbReference type="AlphaFoldDB" id="A0A0D3JCI8"/>
<dbReference type="GeneID" id="17266767"/>
<dbReference type="InterPro" id="IPR026820">
    <property type="entry name" value="VioB/RebD_dom"/>
</dbReference>